<proteinExistence type="inferred from homology"/>
<evidence type="ECO:0000256" key="9">
    <source>
        <dbReference type="ARBA" id="ARBA00048173"/>
    </source>
</evidence>
<sequence length="344" mass="38371">MVSVPFLIGLSVAAVVAVLIGLRLGRKRDSSFDSDWPNDSPGPLAQERTAQPSAQTKKSKKQPGYAARFDLAELARRLDVPEQQLLAAEPTYRIAKIAKPSGGTRRLEIPDDDTKALQRCILRRLLATLNAHPLACGFEEDTSIVDAALPHQNRAAVIRLDIRRFFESTSADRVQNWFIAIGWQPGAAEVLTRLTTNDGHLPQGAPTSPRLSNLINSPLDEGLLRLAKQYGGAYTRYADDITLSFNFDRGRKLRGIIQAARRIVKSYGYTLHGGKKRKVLRRHQRQQVLGLVVNEQVALPRSKRRWLRAVRHRIENGGEASLTAAQLKGWESFCSMVQEQRDEG</sequence>
<dbReference type="Proteomes" id="UP000187735">
    <property type="component" value="Chromosome"/>
</dbReference>
<comment type="similarity">
    <text evidence="8">Belongs to the bacterial reverse transcriptase family.</text>
</comment>
<dbReference type="InterPro" id="IPR051083">
    <property type="entry name" value="GrpII_Intron_Splice-Mob/Def"/>
</dbReference>
<dbReference type="InterPro" id="IPR000123">
    <property type="entry name" value="Reverse_transcriptase_msDNA"/>
</dbReference>
<dbReference type="CDD" id="cd03487">
    <property type="entry name" value="RT_Bac_retron_II"/>
    <property type="match status" value="1"/>
</dbReference>
<keyword evidence="3" id="KW-0548">Nucleotidyltransferase</keyword>
<comment type="catalytic activity">
    <reaction evidence="9">
        <text>DNA(n) + a 2'-deoxyribonucleoside 5'-triphosphate = DNA(n+1) + diphosphate</text>
        <dbReference type="Rhea" id="RHEA:22508"/>
        <dbReference type="Rhea" id="RHEA-COMP:17339"/>
        <dbReference type="Rhea" id="RHEA-COMP:17340"/>
        <dbReference type="ChEBI" id="CHEBI:33019"/>
        <dbReference type="ChEBI" id="CHEBI:61560"/>
        <dbReference type="ChEBI" id="CHEBI:173112"/>
        <dbReference type="EC" id="2.7.7.49"/>
    </reaction>
</comment>
<evidence type="ECO:0000313" key="14">
    <source>
        <dbReference type="Proteomes" id="UP000187735"/>
    </source>
</evidence>
<dbReference type="KEGG" id="fmr:Fuma_03735"/>
<organism evidence="13 14">
    <name type="scientific">Fuerstiella marisgermanici</name>
    <dbReference type="NCBI Taxonomy" id="1891926"/>
    <lineage>
        <taxon>Bacteria</taxon>
        <taxon>Pseudomonadati</taxon>
        <taxon>Planctomycetota</taxon>
        <taxon>Planctomycetia</taxon>
        <taxon>Planctomycetales</taxon>
        <taxon>Planctomycetaceae</taxon>
        <taxon>Fuerstiella</taxon>
    </lineage>
</organism>
<evidence type="ECO:0000256" key="4">
    <source>
        <dbReference type="ARBA" id="ARBA00022723"/>
    </source>
</evidence>
<protein>
    <recommendedName>
        <fullName evidence="1">RNA-directed DNA polymerase</fullName>
        <ecNumber evidence="1">2.7.7.49</ecNumber>
    </recommendedName>
</protein>
<reference evidence="13 14" key="1">
    <citation type="journal article" date="2016" name="Front. Microbiol.">
        <title>Fuerstia marisgermanicae gen. nov., sp. nov., an Unusual Member of the Phylum Planctomycetes from the German Wadden Sea.</title>
        <authorList>
            <person name="Kohn T."/>
            <person name="Heuer A."/>
            <person name="Jogler M."/>
            <person name="Vollmers J."/>
            <person name="Boedeker C."/>
            <person name="Bunk B."/>
            <person name="Rast P."/>
            <person name="Borchert D."/>
            <person name="Glockner I."/>
            <person name="Freese H.M."/>
            <person name="Klenk H.P."/>
            <person name="Overmann J."/>
            <person name="Kaster A.K."/>
            <person name="Rohde M."/>
            <person name="Wiegand S."/>
            <person name="Jogler C."/>
        </authorList>
    </citation>
    <scope>NUCLEOTIDE SEQUENCE [LARGE SCALE GENOMIC DNA]</scope>
    <source>
        <strain evidence="13 14">NH11</strain>
    </source>
</reference>
<dbReference type="PROSITE" id="PS50878">
    <property type="entry name" value="RT_POL"/>
    <property type="match status" value="1"/>
</dbReference>
<evidence type="ECO:0000256" key="6">
    <source>
        <dbReference type="ARBA" id="ARBA00022918"/>
    </source>
</evidence>
<dbReference type="EC" id="2.7.7.49" evidence="1"/>
<dbReference type="PRINTS" id="PR00866">
    <property type="entry name" value="RNADNAPOLMS"/>
</dbReference>
<feature type="region of interest" description="Disordered" evidence="10">
    <location>
        <begin position="29"/>
        <end position="64"/>
    </location>
</feature>
<evidence type="ECO:0000256" key="10">
    <source>
        <dbReference type="SAM" id="MobiDB-lite"/>
    </source>
</evidence>
<feature type="transmembrane region" description="Helical" evidence="11">
    <location>
        <begin position="6"/>
        <end position="24"/>
    </location>
</feature>
<evidence type="ECO:0000256" key="5">
    <source>
        <dbReference type="ARBA" id="ARBA00022842"/>
    </source>
</evidence>
<feature type="domain" description="Reverse transcriptase" evidence="12">
    <location>
        <begin position="78"/>
        <end position="293"/>
    </location>
</feature>
<evidence type="ECO:0000256" key="2">
    <source>
        <dbReference type="ARBA" id="ARBA00022679"/>
    </source>
</evidence>
<dbReference type="SUPFAM" id="SSF56672">
    <property type="entry name" value="DNA/RNA polymerases"/>
    <property type="match status" value="1"/>
</dbReference>
<keyword evidence="4" id="KW-0479">Metal-binding</keyword>
<dbReference type="OrthoDB" id="9788687at2"/>
<evidence type="ECO:0000256" key="3">
    <source>
        <dbReference type="ARBA" id="ARBA00022695"/>
    </source>
</evidence>
<dbReference type="Pfam" id="PF00078">
    <property type="entry name" value="RVT_1"/>
    <property type="match status" value="1"/>
</dbReference>
<dbReference type="GO" id="GO:0003964">
    <property type="term" value="F:RNA-directed DNA polymerase activity"/>
    <property type="evidence" value="ECO:0007669"/>
    <property type="project" value="UniProtKB-KW"/>
</dbReference>
<evidence type="ECO:0000256" key="1">
    <source>
        <dbReference type="ARBA" id="ARBA00012493"/>
    </source>
</evidence>
<evidence type="ECO:0000256" key="7">
    <source>
        <dbReference type="ARBA" id="ARBA00023118"/>
    </source>
</evidence>
<dbReference type="InterPro" id="IPR043502">
    <property type="entry name" value="DNA/RNA_pol_sf"/>
</dbReference>
<dbReference type="AlphaFoldDB" id="A0A1P8WJ71"/>
<dbReference type="PANTHER" id="PTHR34047">
    <property type="entry name" value="NUCLEAR INTRON MATURASE 1, MITOCHONDRIAL-RELATED"/>
    <property type="match status" value="1"/>
</dbReference>
<dbReference type="EMBL" id="CP017641">
    <property type="protein sequence ID" value="APZ94112.1"/>
    <property type="molecule type" value="Genomic_DNA"/>
</dbReference>
<dbReference type="STRING" id="1891926.Fuma_03735"/>
<keyword evidence="5" id="KW-0460">Magnesium</keyword>
<gene>
    <name evidence="13" type="ORF">Fuma_03735</name>
</gene>
<keyword evidence="6 13" id="KW-0695">RNA-directed DNA polymerase</keyword>
<dbReference type="RefSeq" id="WP_077025469.1">
    <property type="nucleotide sequence ID" value="NZ_CP017641.1"/>
</dbReference>
<accession>A0A1P8WJ71</accession>
<dbReference type="InterPro" id="IPR000477">
    <property type="entry name" value="RT_dom"/>
</dbReference>
<keyword evidence="11" id="KW-1133">Transmembrane helix</keyword>
<keyword evidence="7" id="KW-0051">Antiviral defense</keyword>
<evidence type="ECO:0000259" key="12">
    <source>
        <dbReference type="PROSITE" id="PS50878"/>
    </source>
</evidence>
<keyword evidence="14" id="KW-1185">Reference proteome</keyword>
<dbReference type="PANTHER" id="PTHR34047:SF7">
    <property type="entry name" value="RNA-DIRECTED DNA POLYMERASE"/>
    <property type="match status" value="1"/>
</dbReference>
<evidence type="ECO:0000256" key="11">
    <source>
        <dbReference type="SAM" id="Phobius"/>
    </source>
</evidence>
<keyword evidence="11" id="KW-0472">Membrane</keyword>
<keyword evidence="2" id="KW-0808">Transferase</keyword>
<evidence type="ECO:0000256" key="8">
    <source>
        <dbReference type="ARBA" id="ARBA00034120"/>
    </source>
</evidence>
<name>A0A1P8WJ71_9PLAN</name>
<dbReference type="GO" id="GO:0051607">
    <property type="term" value="P:defense response to virus"/>
    <property type="evidence" value="ECO:0007669"/>
    <property type="project" value="UniProtKB-KW"/>
</dbReference>
<evidence type="ECO:0000313" key="13">
    <source>
        <dbReference type="EMBL" id="APZ94112.1"/>
    </source>
</evidence>
<keyword evidence="11" id="KW-0812">Transmembrane</keyword>
<dbReference type="GO" id="GO:0003723">
    <property type="term" value="F:RNA binding"/>
    <property type="evidence" value="ECO:0007669"/>
    <property type="project" value="InterPro"/>
</dbReference>
<dbReference type="GO" id="GO:0046872">
    <property type="term" value="F:metal ion binding"/>
    <property type="evidence" value="ECO:0007669"/>
    <property type="project" value="UniProtKB-KW"/>
</dbReference>